<sequence length="222" mass="26200">MKYLKLTTSFLILLTIQTFSQESSNRRFKIGLNLGINQSDLKESALEDYDKVISYSFGISSEYKINEKLSLFFNLNYDNKMMKLENFRVINFNNNETYFVDNKIIFNYLNAPLNVRYYFGKRNKLFADAGVFYNHFLNVKNKTTRKDTEEEITAFLSPNVKKYDYGILIGLGYMFYLNEKNCLSIFLRDEFGIPNIMDYPNNPNVNIKTNTIKLILNWQIII</sequence>
<accession>A0A5D0HSU3</accession>
<dbReference type="SUPFAM" id="SSF56925">
    <property type="entry name" value="OMPA-like"/>
    <property type="match status" value="1"/>
</dbReference>
<dbReference type="EMBL" id="VSDQ01000679">
    <property type="protein sequence ID" value="TYA74335.1"/>
    <property type="molecule type" value="Genomic_DNA"/>
</dbReference>
<dbReference type="InterPro" id="IPR011250">
    <property type="entry name" value="OMP/PagP_B-barrel"/>
</dbReference>
<organism evidence="2 3">
    <name type="scientific">Seonamhaeicola marinus</name>
    <dbReference type="NCBI Taxonomy" id="1912246"/>
    <lineage>
        <taxon>Bacteria</taxon>
        <taxon>Pseudomonadati</taxon>
        <taxon>Bacteroidota</taxon>
        <taxon>Flavobacteriia</taxon>
        <taxon>Flavobacteriales</taxon>
        <taxon>Flavobacteriaceae</taxon>
    </lineage>
</organism>
<evidence type="ECO:0000259" key="1">
    <source>
        <dbReference type="Pfam" id="PF13568"/>
    </source>
</evidence>
<dbReference type="RefSeq" id="WP_148543167.1">
    <property type="nucleotide sequence ID" value="NZ_VSDQ01000679.1"/>
</dbReference>
<dbReference type="Proteomes" id="UP000323930">
    <property type="component" value="Unassembled WGS sequence"/>
</dbReference>
<dbReference type="InterPro" id="IPR025665">
    <property type="entry name" value="Beta-barrel_OMP_2"/>
</dbReference>
<gene>
    <name evidence="2" type="ORF">FUA24_13485</name>
</gene>
<dbReference type="AlphaFoldDB" id="A0A5D0HSU3"/>
<evidence type="ECO:0000313" key="3">
    <source>
        <dbReference type="Proteomes" id="UP000323930"/>
    </source>
</evidence>
<protein>
    <submittedName>
        <fullName evidence="2">PorT family protein</fullName>
    </submittedName>
</protein>
<reference evidence="2 3" key="1">
    <citation type="submission" date="2019-08" db="EMBL/GenBank/DDBJ databases">
        <title>Seonamhaeicola sediminis sp. nov., isolated from marine sediment.</title>
        <authorList>
            <person name="Cao W.R."/>
        </authorList>
    </citation>
    <scope>NUCLEOTIDE SEQUENCE [LARGE SCALE GENOMIC DNA]</scope>
    <source>
        <strain evidence="2 3">B011</strain>
    </source>
</reference>
<keyword evidence="3" id="KW-1185">Reference proteome</keyword>
<proteinExistence type="predicted"/>
<dbReference type="Pfam" id="PF13568">
    <property type="entry name" value="OMP_b-brl_2"/>
    <property type="match status" value="1"/>
</dbReference>
<dbReference type="OrthoDB" id="893738at2"/>
<comment type="caution">
    <text evidence="2">The sequence shown here is derived from an EMBL/GenBank/DDBJ whole genome shotgun (WGS) entry which is preliminary data.</text>
</comment>
<name>A0A5D0HSU3_9FLAO</name>
<feature type="domain" description="Outer membrane protein beta-barrel" evidence="1">
    <location>
        <begin position="19"/>
        <end position="196"/>
    </location>
</feature>
<evidence type="ECO:0000313" key="2">
    <source>
        <dbReference type="EMBL" id="TYA74335.1"/>
    </source>
</evidence>